<dbReference type="NCBIfam" id="TIGR00233">
    <property type="entry name" value="trpS"/>
    <property type="match status" value="1"/>
</dbReference>
<reference evidence="10 11" key="1">
    <citation type="submission" date="2023-05" db="EMBL/GenBank/DDBJ databases">
        <title>Flavobacterium sedimenti sp. nov., isolated from the sediment.</title>
        <authorList>
            <person name="Wu N."/>
        </authorList>
    </citation>
    <scope>NUCLEOTIDE SEQUENCE [LARGE SCALE GENOMIC DNA]</scope>
    <source>
        <strain evidence="10 11">YZ-48</strain>
    </source>
</reference>
<keyword evidence="5 9" id="KW-0067">ATP-binding</keyword>
<evidence type="ECO:0000256" key="2">
    <source>
        <dbReference type="ARBA" id="ARBA00013161"/>
    </source>
</evidence>
<keyword evidence="6 9" id="KW-0648">Protein biosynthesis</keyword>
<proteinExistence type="inferred from homology"/>
<name>A0ABT6XM37_9FLAO</name>
<dbReference type="RefSeq" id="WP_283237837.1">
    <property type="nucleotide sequence ID" value="NZ_JASGBP010000001.1"/>
</dbReference>
<evidence type="ECO:0000256" key="3">
    <source>
        <dbReference type="ARBA" id="ARBA00022598"/>
    </source>
</evidence>
<evidence type="ECO:0000313" key="10">
    <source>
        <dbReference type="EMBL" id="MDI9256153.1"/>
    </source>
</evidence>
<evidence type="ECO:0000256" key="5">
    <source>
        <dbReference type="ARBA" id="ARBA00022840"/>
    </source>
</evidence>
<evidence type="ECO:0000256" key="8">
    <source>
        <dbReference type="NCBIfam" id="TIGR00233"/>
    </source>
</evidence>
<evidence type="ECO:0000256" key="1">
    <source>
        <dbReference type="ARBA" id="ARBA00005594"/>
    </source>
</evidence>
<dbReference type="InterPro" id="IPR014729">
    <property type="entry name" value="Rossmann-like_a/b/a_fold"/>
</dbReference>
<dbReference type="EMBL" id="JASGBP010000001">
    <property type="protein sequence ID" value="MDI9256153.1"/>
    <property type="molecule type" value="Genomic_DNA"/>
</dbReference>
<dbReference type="GO" id="GO:0004830">
    <property type="term" value="F:tryptophan-tRNA ligase activity"/>
    <property type="evidence" value="ECO:0007669"/>
    <property type="project" value="UniProtKB-EC"/>
</dbReference>
<dbReference type="EC" id="6.1.1.2" evidence="2 8"/>
<gene>
    <name evidence="10" type="primary">trpS</name>
    <name evidence="10" type="ORF">QHT84_01860</name>
</gene>
<dbReference type="InterPro" id="IPR050203">
    <property type="entry name" value="Trp-tRNA_synthetase"/>
</dbReference>
<dbReference type="Gene3D" id="3.40.50.620">
    <property type="entry name" value="HUPs"/>
    <property type="match status" value="1"/>
</dbReference>
<dbReference type="InterPro" id="IPR002305">
    <property type="entry name" value="aa-tRNA-synth_Ic"/>
</dbReference>
<sequence length="332" mass="37291">MSKILTGVQSTGTPHLGNLLGAILPAIALSKDSANETFLFIADMHSVTQIKDGKTLRENTYSVAATWLACGLDVEKVVFYRQSDVPQTAELSWYLSCFFPFQRLTLAHSFKDKADRLADVNAGLFSYPMLMAADILLYDINYVPVGKDQMQHLEITRDVATKFNNQMGETFVIPEGKVQEETMYVPGTDGYKMSKSRGNIINVFLDDKALRKQIMGIETDSTPLEEPKNPDTCKIFAIYKLVATAEQIAEMKVRYANANRDFGYGHAKQALFELLCERFKTEREKYHYYMNNLAEVDALLVQGAKKASVVANGVLQKVRTKLGFENDIFKDA</sequence>
<keyword evidence="11" id="KW-1185">Reference proteome</keyword>
<keyword evidence="3 9" id="KW-0436">Ligase</keyword>
<dbReference type="PANTHER" id="PTHR43766">
    <property type="entry name" value="TRYPTOPHAN--TRNA LIGASE, MITOCHONDRIAL"/>
    <property type="match status" value="1"/>
</dbReference>
<dbReference type="SUPFAM" id="SSF52374">
    <property type="entry name" value="Nucleotidylyl transferase"/>
    <property type="match status" value="1"/>
</dbReference>
<accession>A0ABT6XM37</accession>
<dbReference type="Pfam" id="PF00579">
    <property type="entry name" value="tRNA-synt_1b"/>
    <property type="match status" value="1"/>
</dbReference>
<evidence type="ECO:0000256" key="9">
    <source>
        <dbReference type="RuleBase" id="RU363036"/>
    </source>
</evidence>
<comment type="similarity">
    <text evidence="1 9">Belongs to the class-I aminoacyl-tRNA synthetase family.</text>
</comment>
<keyword evidence="7 9" id="KW-0030">Aminoacyl-tRNA synthetase</keyword>
<organism evidence="10 11">
    <name type="scientific">Flavobacterium sedimenticola</name>
    <dbReference type="NCBI Taxonomy" id="3043286"/>
    <lineage>
        <taxon>Bacteria</taxon>
        <taxon>Pseudomonadati</taxon>
        <taxon>Bacteroidota</taxon>
        <taxon>Flavobacteriia</taxon>
        <taxon>Flavobacteriales</taxon>
        <taxon>Flavobacteriaceae</taxon>
        <taxon>Flavobacterium</taxon>
    </lineage>
</organism>
<dbReference type="PANTHER" id="PTHR43766:SF1">
    <property type="entry name" value="TRYPTOPHAN--TRNA LIGASE, MITOCHONDRIAL"/>
    <property type="match status" value="1"/>
</dbReference>
<dbReference type="Gene3D" id="1.10.240.10">
    <property type="entry name" value="Tyrosyl-Transfer RNA Synthetase"/>
    <property type="match status" value="1"/>
</dbReference>
<dbReference type="InterPro" id="IPR002306">
    <property type="entry name" value="Trp-tRNA-ligase"/>
</dbReference>
<keyword evidence="4 9" id="KW-0547">Nucleotide-binding</keyword>
<dbReference type="Proteomes" id="UP001230035">
    <property type="component" value="Unassembled WGS sequence"/>
</dbReference>
<protein>
    <recommendedName>
        <fullName evidence="2 8">Tryptophan--tRNA ligase</fullName>
        <ecNumber evidence="2 8">6.1.1.2</ecNumber>
    </recommendedName>
</protein>
<evidence type="ECO:0000313" key="11">
    <source>
        <dbReference type="Proteomes" id="UP001230035"/>
    </source>
</evidence>
<evidence type="ECO:0000256" key="4">
    <source>
        <dbReference type="ARBA" id="ARBA00022741"/>
    </source>
</evidence>
<dbReference type="CDD" id="cd00806">
    <property type="entry name" value="TrpRS_core"/>
    <property type="match status" value="1"/>
</dbReference>
<evidence type="ECO:0000256" key="6">
    <source>
        <dbReference type="ARBA" id="ARBA00022917"/>
    </source>
</evidence>
<comment type="caution">
    <text evidence="10">The sequence shown here is derived from an EMBL/GenBank/DDBJ whole genome shotgun (WGS) entry which is preliminary data.</text>
</comment>
<dbReference type="PRINTS" id="PR01039">
    <property type="entry name" value="TRNASYNTHTRP"/>
</dbReference>
<evidence type="ECO:0000256" key="7">
    <source>
        <dbReference type="ARBA" id="ARBA00023146"/>
    </source>
</evidence>